<keyword evidence="6" id="KW-1185">Reference proteome</keyword>
<proteinExistence type="predicted"/>
<evidence type="ECO:0000313" key="5">
    <source>
        <dbReference type="Proteomes" id="UP000447873"/>
    </source>
</evidence>
<gene>
    <name evidence="3" type="ORF">BLS_009057</name>
    <name evidence="4" type="ORF">EG327_000806</name>
    <name evidence="2" type="ORF">EG328_001547</name>
</gene>
<sequence>MNNSPSGPNFDVLEWHPHYVSCQRYFLDHAQHDPATQSACALLNILLPCQWLSNPVMNSTGYPPQPNAQGAYSTPYSRHPAAADRPGPRPAVSLIPFIRRMVVTGFDKDGVLHGFFGDAWRKGVGPLQECERRNYLFAAKSVGWAKVKYQYDMSDNQTVPFIKPLQNVQLQEIEAAEKEWSNWLAMEDWMVGPRAPDLQEDSSRE</sequence>
<dbReference type="Proteomes" id="UP000433883">
    <property type="component" value="Unassembled WGS sequence"/>
</dbReference>
<evidence type="ECO:0008006" key="7">
    <source>
        <dbReference type="Google" id="ProtNLM"/>
    </source>
</evidence>
<dbReference type="Proteomes" id="UP000490939">
    <property type="component" value="Unassembled WGS sequence"/>
</dbReference>
<dbReference type="EMBL" id="WNWS01001386">
    <property type="protein sequence ID" value="KAE9961817.1"/>
    <property type="molecule type" value="Genomic_DNA"/>
</dbReference>
<dbReference type="PANTHER" id="PTHR42087:SF1">
    <property type="entry name" value="ILP IS AN APOPTOSIS INHIBITOR"/>
    <property type="match status" value="1"/>
</dbReference>
<evidence type="ECO:0000256" key="1">
    <source>
        <dbReference type="SAM" id="MobiDB-lite"/>
    </source>
</evidence>
<evidence type="ECO:0000313" key="3">
    <source>
        <dbReference type="EMBL" id="KAE9980164.1"/>
    </source>
</evidence>
<accession>A0A8H3U204</accession>
<dbReference type="PANTHER" id="PTHR42087">
    <property type="entry name" value="ILP IS AN APOPTOSIS INHIBITOR"/>
    <property type="match status" value="1"/>
</dbReference>
<evidence type="ECO:0000313" key="4">
    <source>
        <dbReference type="EMBL" id="KAE9990872.1"/>
    </source>
</evidence>
<comment type="caution">
    <text evidence="2">The sequence shown here is derived from an EMBL/GenBank/DDBJ whole genome shotgun (WGS) entry which is preliminary data.</text>
</comment>
<feature type="region of interest" description="Disordered" evidence="1">
    <location>
        <begin position="60"/>
        <end position="87"/>
    </location>
</feature>
<protein>
    <recommendedName>
        <fullName evidence="7">Ilp is an apoptosis inhibitor</fullName>
    </recommendedName>
</protein>
<feature type="compositionally biased region" description="Polar residues" evidence="1">
    <location>
        <begin position="60"/>
        <end position="76"/>
    </location>
</feature>
<dbReference type="InterPro" id="IPR053267">
    <property type="entry name" value="Verrucosidin_biosynth-assoc"/>
</dbReference>
<dbReference type="AlphaFoldDB" id="A0A8H3U204"/>
<dbReference type="EMBL" id="WNWR01000118">
    <property type="protein sequence ID" value="KAE9990872.1"/>
    <property type="molecule type" value="Genomic_DNA"/>
</dbReference>
<name>A0A8H3U204_VENIN</name>
<reference evidence="2 5" key="1">
    <citation type="submission" date="2018-12" db="EMBL/GenBank/DDBJ databases">
        <title>Venturia inaequalis Genome Resource.</title>
        <authorList>
            <person name="Lichtner F.J."/>
        </authorList>
    </citation>
    <scope>NUCLEOTIDE SEQUENCE [LARGE SCALE GENOMIC DNA]</scope>
    <source>
        <strain evidence="2 5">120213</strain>
        <strain evidence="3">Bline_iso_100314</strain>
        <strain evidence="4 6">DMI_063113</strain>
    </source>
</reference>
<dbReference type="EMBL" id="WNWQ01000080">
    <property type="protein sequence ID" value="KAE9980164.1"/>
    <property type="molecule type" value="Genomic_DNA"/>
</dbReference>
<organism evidence="2 5">
    <name type="scientific">Venturia inaequalis</name>
    <name type="common">Apple scab fungus</name>
    <dbReference type="NCBI Taxonomy" id="5025"/>
    <lineage>
        <taxon>Eukaryota</taxon>
        <taxon>Fungi</taxon>
        <taxon>Dikarya</taxon>
        <taxon>Ascomycota</taxon>
        <taxon>Pezizomycotina</taxon>
        <taxon>Dothideomycetes</taxon>
        <taxon>Pleosporomycetidae</taxon>
        <taxon>Venturiales</taxon>
        <taxon>Venturiaceae</taxon>
        <taxon>Venturia</taxon>
    </lineage>
</organism>
<evidence type="ECO:0000313" key="6">
    <source>
        <dbReference type="Proteomes" id="UP000490939"/>
    </source>
</evidence>
<evidence type="ECO:0000313" key="2">
    <source>
        <dbReference type="EMBL" id="KAE9961817.1"/>
    </source>
</evidence>
<dbReference type="Proteomes" id="UP000447873">
    <property type="component" value="Unassembled WGS sequence"/>
</dbReference>